<keyword evidence="2" id="KW-1185">Reference proteome</keyword>
<dbReference type="AlphaFoldDB" id="A0A3Q9JK42"/>
<protein>
    <submittedName>
        <fullName evidence="1">Uncharacterized protein</fullName>
    </submittedName>
</protein>
<accession>A0A3Q9JK42</accession>
<reference evidence="2" key="1">
    <citation type="submission" date="2018-06" db="EMBL/GenBank/DDBJ databases">
        <title>Complete genome of Pseudomonas insecticola strain QZS01.</title>
        <authorList>
            <person name="Wang J."/>
            <person name="Su Q."/>
        </authorList>
    </citation>
    <scope>NUCLEOTIDE SEQUENCE [LARGE SCALE GENOMIC DNA]</scope>
    <source>
        <strain evidence="2">QZS01</strain>
    </source>
</reference>
<dbReference type="RefSeq" id="WP_127161528.1">
    <property type="nucleotide sequence ID" value="NZ_CP029822.1"/>
</dbReference>
<evidence type="ECO:0000313" key="2">
    <source>
        <dbReference type="Proteomes" id="UP000273143"/>
    </source>
</evidence>
<organism evidence="1 2">
    <name type="scientific">Entomomonas moraniae</name>
    <dbReference type="NCBI Taxonomy" id="2213226"/>
    <lineage>
        <taxon>Bacteria</taxon>
        <taxon>Pseudomonadati</taxon>
        <taxon>Pseudomonadota</taxon>
        <taxon>Gammaproteobacteria</taxon>
        <taxon>Pseudomonadales</taxon>
        <taxon>Pseudomonadaceae</taxon>
        <taxon>Entomomonas</taxon>
    </lineage>
</organism>
<proteinExistence type="predicted"/>
<sequence>MQTQPQQFMTNSDILALANELAKIITEPLIVELQEVKQKLQNIEEASIKQDDETLVWRNAYEIAKGLNVPTKTARNLIALPNFPKNIGGKRARYKTGPWRASEVKHFFKINKSKV</sequence>
<evidence type="ECO:0000313" key="1">
    <source>
        <dbReference type="EMBL" id="AZS49309.1"/>
    </source>
</evidence>
<dbReference type="KEGG" id="emo:DM558_00295"/>
<gene>
    <name evidence="1" type="ORF">DM558_00295</name>
</gene>
<dbReference type="EMBL" id="CP029822">
    <property type="protein sequence ID" value="AZS49309.1"/>
    <property type="molecule type" value="Genomic_DNA"/>
</dbReference>
<dbReference type="Proteomes" id="UP000273143">
    <property type="component" value="Chromosome"/>
</dbReference>
<name>A0A3Q9JK42_9GAMM</name>